<organism evidence="2 3">
    <name type="scientific">Fodinibius salicampi</name>
    <dbReference type="NCBI Taxonomy" id="1920655"/>
    <lineage>
        <taxon>Bacteria</taxon>
        <taxon>Pseudomonadati</taxon>
        <taxon>Balneolota</taxon>
        <taxon>Balneolia</taxon>
        <taxon>Balneolales</taxon>
        <taxon>Balneolaceae</taxon>
        <taxon>Fodinibius</taxon>
    </lineage>
</organism>
<evidence type="ECO:0008006" key="4">
    <source>
        <dbReference type="Google" id="ProtNLM"/>
    </source>
</evidence>
<dbReference type="SUPFAM" id="SSF52266">
    <property type="entry name" value="SGNH hydrolase"/>
    <property type="match status" value="1"/>
</dbReference>
<keyword evidence="3" id="KW-1185">Reference proteome</keyword>
<comment type="caution">
    <text evidence="2">The sequence shown here is derived from an EMBL/GenBank/DDBJ whole genome shotgun (WGS) entry which is preliminary data.</text>
</comment>
<dbReference type="RefSeq" id="WP_265791864.1">
    <property type="nucleotide sequence ID" value="NZ_BAABRS010000006.1"/>
</dbReference>
<accession>A0ABT3Q332</accession>
<dbReference type="PROSITE" id="PS51257">
    <property type="entry name" value="PROKAR_LIPOPROTEIN"/>
    <property type="match status" value="1"/>
</dbReference>
<dbReference type="InterPro" id="IPR001087">
    <property type="entry name" value="GDSL"/>
</dbReference>
<dbReference type="Pfam" id="PF00657">
    <property type="entry name" value="Lipase_GDSL"/>
    <property type="match status" value="1"/>
</dbReference>
<gene>
    <name evidence="2" type="ORF">LQ318_16575</name>
</gene>
<dbReference type="Gene3D" id="3.40.50.1110">
    <property type="entry name" value="SGNH hydrolase"/>
    <property type="match status" value="2"/>
</dbReference>
<reference evidence="2 3" key="1">
    <citation type="submission" date="2021-11" db="EMBL/GenBank/DDBJ databases">
        <title>Aliifidinibius sp. nov., a new bacterium isolated from saline soil.</title>
        <authorList>
            <person name="Galisteo C."/>
            <person name="De La Haba R."/>
            <person name="Sanchez-Porro C."/>
            <person name="Ventosa A."/>
        </authorList>
    </citation>
    <scope>NUCLEOTIDE SEQUENCE [LARGE SCALE GENOMIC DNA]</scope>
    <source>
        <strain evidence="2 3">KACC 190600</strain>
    </source>
</reference>
<name>A0ABT3Q332_9BACT</name>
<evidence type="ECO:0000313" key="3">
    <source>
        <dbReference type="Proteomes" id="UP001207337"/>
    </source>
</evidence>
<proteinExistence type="predicted"/>
<feature type="signal peptide" evidence="1">
    <location>
        <begin position="1"/>
        <end position="23"/>
    </location>
</feature>
<keyword evidence="1" id="KW-0732">Signal</keyword>
<feature type="chain" id="PRO_5045882185" description="GDSL-like Lipase/Acylhydrolase" evidence="1">
    <location>
        <begin position="24"/>
        <end position="438"/>
    </location>
</feature>
<dbReference type="EMBL" id="JAJNDC010000006">
    <property type="protein sequence ID" value="MCW9714522.1"/>
    <property type="molecule type" value="Genomic_DNA"/>
</dbReference>
<dbReference type="InterPro" id="IPR036514">
    <property type="entry name" value="SGNH_hydro_sf"/>
</dbReference>
<evidence type="ECO:0000256" key="1">
    <source>
        <dbReference type="SAM" id="SignalP"/>
    </source>
</evidence>
<protein>
    <recommendedName>
        <fullName evidence="4">GDSL-like Lipase/Acylhydrolase</fullName>
    </recommendedName>
</protein>
<dbReference type="Proteomes" id="UP001207337">
    <property type="component" value="Unassembled WGS sequence"/>
</dbReference>
<evidence type="ECO:0000313" key="2">
    <source>
        <dbReference type="EMBL" id="MCW9714522.1"/>
    </source>
</evidence>
<sequence>MKLRKRSLHFVLTLVIASLTLYSCKDFNDVTFESNSGDADFSTVAAVGNSLVAGTQSNALFETAQRYSFPSLVAGQMESVQNFEQPLISNPGIGGRLGLSDDLSGPTQTDEQGQPINAELDRPYNNLGIPGAILADFLGQDLPNAPYSARQQNNPFFDIVLRDLGNTQAEQLAALQPSFVMFWLGNNDILGYVTSGGTQPYVPPSDFQGLYQASMQSLAQTEADVVLYNIPNVTTIPYVFFLREQLLQQEVITYDEPTQSYRLITPQGNLPIYIETANGTRIMSENDFLLLPASDYFAGIQSGNTPPPVTPDNPVPNNLVLDGPITSPPTGQSELAQATSVVQEYNSIITSAASNHNYALVDIHTAFQQILSEGGREINGDMMRPVPGELFSFDGVHPSNHGHGIVANLTIETINNTYNANLQSIDLSTIPRGLPINN</sequence>